<reference evidence="1" key="1">
    <citation type="submission" date="2019-11" db="EMBL/GenBank/DDBJ databases">
        <title>Leishmania tarentolae CDS.</title>
        <authorList>
            <person name="Goto Y."/>
            <person name="Yamagishi J."/>
        </authorList>
    </citation>
    <scope>NUCLEOTIDE SEQUENCE [LARGE SCALE GENOMIC DNA]</scope>
    <source>
        <strain evidence="1">Parrot Tar II</strain>
    </source>
</reference>
<name>A0A640KGM1_LEITA</name>
<dbReference type="AlphaFoldDB" id="A0A640KGM1"/>
<comment type="caution">
    <text evidence="1">The sequence shown here is derived from an EMBL/GenBank/DDBJ whole genome shotgun (WGS) entry which is preliminary data.</text>
</comment>
<dbReference type="Proteomes" id="UP000419144">
    <property type="component" value="Unassembled WGS sequence"/>
</dbReference>
<keyword evidence="2" id="KW-1185">Reference proteome</keyword>
<evidence type="ECO:0000313" key="2">
    <source>
        <dbReference type="Proteomes" id="UP000419144"/>
    </source>
</evidence>
<accession>A0A640KGM1</accession>
<dbReference type="VEuPathDB" id="TriTrypDB:LtaPh_2101251"/>
<sequence>MCPPASHTFPRFSNLKLPSYSLPLRTLTYIHTYAHTFFVSAQLFLERVCSSDQIHSCKFEDFSSRRNHPHTCAQALHSHFPSNAPSPGCCRDDGEPSFTIRSRGGACLSEHPRQADCDDDCLCTAFLLHGARQRLGNGADTALPRGVHAPQAPYHVIQWHPCPVTAGHSILRYQRHVFLHCQRYHCCAHTARGSSARVRRQCRCWDHHVVVASGLVVLPSPGPHVSVLWWPAPLSEDDGVRGQRPHFLLVRLWRDLP</sequence>
<dbReference type="EMBL" id="BLBS01000026">
    <property type="protein sequence ID" value="GET88245.1"/>
    <property type="molecule type" value="Genomic_DNA"/>
</dbReference>
<proteinExistence type="predicted"/>
<protein>
    <submittedName>
        <fullName evidence="1">Uncharacterized protein</fullName>
    </submittedName>
</protein>
<evidence type="ECO:0000313" key="1">
    <source>
        <dbReference type="EMBL" id="GET88245.1"/>
    </source>
</evidence>
<gene>
    <name evidence="1" type="ORF">LtaPh_2101251</name>
</gene>
<organism evidence="1 2">
    <name type="scientific">Leishmania tarentolae</name>
    <name type="common">Sauroleishmania tarentolae</name>
    <dbReference type="NCBI Taxonomy" id="5689"/>
    <lineage>
        <taxon>Eukaryota</taxon>
        <taxon>Discoba</taxon>
        <taxon>Euglenozoa</taxon>
        <taxon>Kinetoplastea</taxon>
        <taxon>Metakinetoplastina</taxon>
        <taxon>Trypanosomatida</taxon>
        <taxon>Trypanosomatidae</taxon>
        <taxon>Leishmaniinae</taxon>
        <taxon>Leishmania</taxon>
        <taxon>lizard Leishmania</taxon>
    </lineage>
</organism>